<dbReference type="AlphaFoldDB" id="A0A0L6V5S0"/>
<organism evidence="1 2">
    <name type="scientific">Puccinia sorghi</name>
    <dbReference type="NCBI Taxonomy" id="27349"/>
    <lineage>
        <taxon>Eukaryota</taxon>
        <taxon>Fungi</taxon>
        <taxon>Dikarya</taxon>
        <taxon>Basidiomycota</taxon>
        <taxon>Pucciniomycotina</taxon>
        <taxon>Pucciniomycetes</taxon>
        <taxon>Pucciniales</taxon>
        <taxon>Pucciniaceae</taxon>
        <taxon>Puccinia</taxon>
    </lineage>
</organism>
<dbReference type="EMBL" id="LAVV01007373">
    <property type="protein sequence ID" value="KNZ56151.1"/>
    <property type="molecule type" value="Genomic_DNA"/>
</dbReference>
<sequence length="434" mass="48670">MLSLPHLSSSLVMSNKICMCLNSIITVNYTHDQAHECAYSTRTALKNSSETSIEPHGSIEHLRILIAPQKSLCLLALDYLLNSNQFINLINKVALLSKLSQLPEIDMQKLPGSFCFYSNLSPRWIQPIFDAQSLCTLHSERAKTSTYGNRWSLDDSLDGTCCMSTAGILSSPVTLSHYKSPIPCKTPPNYHLFLIFLRGKNSSTFLQPKPTYSIEADTYKPPSIWIQENCPNTPTGIRSSSRNITPNQGQVITFILHIIYSAFSAFSIPCSTSSWFFVTLATFFGLKNLTDLDPSYSDLPQFLFRRSCCRFSPLNPVSDCVTTFNLSSISKITQQKISSLIASIIPSYFLVWLLQNPSSAGPSGIVIPPYLGYSQCEKNQWIAVSTRQYLGGARTERETVDYSPIEISKGKRHQNRSKYRLYEGTTRCTHVMIL</sequence>
<protein>
    <submittedName>
        <fullName evidence="1">Uncharacterized protein</fullName>
    </submittedName>
</protein>
<reference evidence="1 2" key="1">
    <citation type="submission" date="2015-08" db="EMBL/GenBank/DDBJ databases">
        <title>Next Generation Sequencing and Analysis of the Genome of Puccinia sorghi L Schw, the Causal Agent of Maize Common Rust.</title>
        <authorList>
            <person name="Rochi L."/>
            <person name="Burguener G."/>
            <person name="Darino M."/>
            <person name="Turjanski A."/>
            <person name="Kreff E."/>
            <person name="Dieguez M.J."/>
            <person name="Sacco F."/>
        </authorList>
    </citation>
    <scope>NUCLEOTIDE SEQUENCE [LARGE SCALE GENOMIC DNA]</scope>
    <source>
        <strain evidence="1 2">RO10H11247</strain>
    </source>
</reference>
<accession>A0A0L6V5S0</accession>
<gene>
    <name evidence="1" type="ORF">VP01_2483g1</name>
</gene>
<dbReference type="VEuPathDB" id="FungiDB:VP01_2483g1"/>
<dbReference type="Proteomes" id="UP000037035">
    <property type="component" value="Unassembled WGS sequence"/>
</dbReference>
<keyword evidence="2" id="KW-1185">Reference proteome</keyword>
<evidence type="ECO:0000313" key="2">
    <source>
        <dbReference type="Proteomes" id="UP000037035"/>
    </source>
</evidence>
<proteinExistence type="predicted"/>
<comment type="caution">
    <text evidence="1">The sequence shown here is derived from an EMBL/GenBank/DDBJ whole genome shotgun (WGS) entry which is preliminary data.</text>
</comment>
<name>A0A0L6V5S0_9BASI</name>
<evidence type="ECO:0000313" key="1">
    <source>
        <dbReference type="EMBL" id="KNZ56151.1"/>
    </source>
</evidence>